<name>A0A382YI56_9ZZZZ</name>
<protein>
    <recommendedName>
        <fullName evidence="2">Glycosyltransferase 2-like domain-containing protein</fullName>
    </recommendedName>
</protein>
<evidence type="ECO:0008006" key="2">
    <source>
        <dbReference type="Google" id="ProtNLM"/>
    </source>
</evidence>
<dbReference type="AlphaFoldDB" id="A0A382YI56"/>
<evidence type="ECO:0000313" key="1">
    <source>
        <dbReference type="EMBL" id="SVD82669.1"/>
    </source>
</evidence>
<accession>A0A382YI56</accession>
<sequence>MKAVTIVVAIINDDLEQVKRCLSSIDRNRFEVIIVCPKNYRTIISLISNELVSFKAKTTNHNSIRGLWREGGKSSTIGWTVFRQSSDIFTV</sequence>
<gene>
    <name evidence="1" type="ORF">METZ01_LOCUS435523</name>
</gene>
<reference evidence="1" key="1">
    <citation type="submission" date="2018-05" db="EMBL/GenBank/DDBJ databases">
        <authorList>
            <person name="Lanie J.A."/>
            <person name="Ng W.-L."/>
            <person name="Kazmierczak K.M."/>
            <person name="Andrzejewski T.M."/>
            <person name="Davidsen T.M."/>
            <person name="Wayne K.J."/>
            <person name="Tettelin H."/>
            <person name="Glass J.I."/>
            <person name="Rusch D."/>
            <person name="Podicherti R."/>
            <person name="Tsui H.-C.T."/>
            <person name="Winkler M.E."/>
        </authorList>
    </citation>
    <scope>NUCLEOTIDE SEQUENCE</scope>
</reference>
<organism evidence="1">
    <name type="scientific">marine metagenome</name>
    <dbReference type="NCBI Taxonomy" id="408172"/>
    <lineage>
        <taxon>unclassified sequences</taxon>
        <taxon>metagenomes</taxon>
        <taxon>ecological metagenomes</taxon>
    </lineage>
</organism>
<dbReference type="EMBL" id="UINC01175838">
    <property type="protein sequence ID" value="SVD82669.1"/>
    <property type="molecule type" value="Genomic_DNA"/>
</dbReference>
<proteinExistence type="predicted"/>